<evidence type="ECO:0000256" key="4">
    <source>
        <dbReference type="ARBA" id="ARBA00034320"/>
    </source>
</evidence>
<dbReference type="PANTHER" id="PTHR13748">
    <property type="entry name" value="COBW-RELATED"/>
    <property type="match status" value="1"/>
</dbReference>
<keyword evidence="1" id="KW-0547">Nucleotide-binding</keyword>
<dbReference type="InterPro" id="IPR036627">
    <property type="entry name" value="CobW-likC_sf"/>
</dbReference>
<evidence type="ECO:0000259" key="7">
    <source>
        <dbReference type="Pfam" id="PF07683"/>
    </source>
</evidence>
<dbReference type="InterPro" id="IPR027417">
    <property type="entry name" value="P-loop_NTPase"/>
</dbReference>
<evidence type="ECO:0000256" key="1">
    <source>
        <dbReference type="ARBA" id="ARBA00022741"/>
    </source>
</evidence>
<evidence type="ECO:0000313" key="10">
    <source>
        <dbReference type="EMBL" id="PWZ99125.1"/>
    </source>
</evidence>
<accession>A0A2A4EJE2</accession>
<dbReference type="InterPro" id="IPR003495">
    <property type="entry name" value="CobW/HypB/UreG_nucleotide-bd"/>
</dbReference>
<dbReference type="EMBL" id="QQPC01000004">
    <property type="protein sequence ID" value="REA84182.1"/>
    <property type="molecule type" value="Genomic_DNA"/>
</dbReference>
<dbReference type="SUPFAM" id="SSF52540">
    <property type="entry name" value="P-loop containing nucleoside triphosphate hydrolases"/>
    <property type="match status" value="1"/>
</dbReference>
<dbReference type="InterPro" id="IPR051316">
    <property type="entry name" value="Zinc-reg_GTPase_activator"/>
</dbReference>
<reference evidence="12 13" key="1">
    <citation type="journal article" date="2018" name="Vet. Microbiol.">
        <title>Clonal diversity and geographic distribution of methicillin-resistant Staphylococcus pseudintermedius from Australian animals: Discovery of novel sequence types.</title>
        <authorList>
            <person name="Worthing K.A."/>
            <person name="Abraham S."/>
            <person name="Coombs G.W."/>
            <person name="Pang S."/>
            <person name="Saputra S."/>
            <person name="Jordan D."/>
            <person name="Trott D.J."/>
            <person name="Norris J.M."/>
        </authorList>
    </citation>
    <scope>NUCLEOTIDE SEQUENCE [LARGE SCALE GENOMIC DNA]</scope>
    <source>
        <strain evidence="9 13">ST525 1</strain>
        <strain evidence="10 12">ST71 3</strain>
    </source>
</reference>
<feature type="domain" description="CobW/HypB/UreG nucleotide-binding" evidence="6">
    <location>
        <begin position="3"/>
        <end position="174"/>
    </location>
</feature>
<evidence type="ECO:0000313" key="14">
    <source>
        <dbReference type="Proteomes" id="UP000256409"/>
    </source>
</evidence>
<dbReference type="GO" id="GO:0000166">
    <property type="term" value="F:nucleotide binding"/>
    <property type="evidence" value="ECO:0007669"/>
    <property type="project" value="UniProtKB-KW"/>
</dbReference>
<comment type="similarity">
    <text evidence="4">Belongs to the SIMIBI class G3E GTPase family. ZNG1 subfamily.</text>
</comment>
<dbReference type="STRING" id="937773.SPSINT_2167"/>
<evidence type="ECO:0000256" key="2">
    <source>
        <dbReference type="ARBA" id="ARBA00022801"/>
    </source>
</evidence>
<organism evidence="9 13">
    <name type="scientific">Staphylococcus pseudintermedius</name>
    <dbReference type="NCBI Taxonomy" id="283734"/>
    <lineage>
        <taxon>Bacteria</taxon>
        <taxon>Bacillati</taxon>
        <taxon>Bacillota</taxon>
        <taxon>Bacilli</taxon>
        <taxon>Bacillales</taxon>
        <taxon>Staphylococcaceae</taxon>
        <taxon>Staphylococcus</taxon>
        <taxon>Staphylococcus intermedius group</taxon>
    </lineage>
</organism>
<gene>
    <name evidence="9" type="ORF">DD902_00730</name>
    <name evidence="10" type="ORF">DD924_04390</name>
    <name evidence="11" type="ORF">DV961_00485</name>
    <name evidence="8" type="ORF">EGV54_08700</name>
</gene>
<reference evidence="14" key="3">
    <citation type="journal article" date="2018" name="Vet. Microbiol.">
        <title>Molecular epidemiology of methicillin-resistant staphylococci amongst veterinary personnel, personnel-owned pets, patients and the hospital environment of two companion animal veterinary hospitals.</title>
        <authorList>
            <person name="Worthing K.A."/>
            <person name="Brown J."/>
            <person name="Gerber L."/>
            <person name="Abraham S."/>
            <person name="Trott D."/>
            <person name="Norris J.M."/>
        </authorList>
    </citation>
    <scope>NUCLEOTIDE SEQUENCE [LARGE SCALE GENOMIC DNA]</scope>
    <source>
        <strain evidence="14">ST496-2</strain>
    </source>
</reference>
<evidence type="ECO:0000256" key="5">
    <source>
        <dbReference type="ARBA" id="ARBA00049117"/>
    </source>
</evidence>
<evidence type="ECO:0000313" key="9">
    <source>
        <dbReference type="EMBL" id="PWZ77138.1"/>
    </source>
</evidence>
<dbReference type="Gene3D" id="3.40.50.300">
    <property type="entry name" value="P-loop containing nucleotide triphosphate hydrolases"/>
    <property type="match status" value="1"/>
</dbReference>
<evidence type="ECO:0000313" key="12">
    <source>
        <dbReference type="Proteomes" id="UP000246351"/>
    </source>
</evidence>
<dbReference type="SUPFAM" id="SSF90002">
    <property type="entry name" value="Hypothetical protein YjiA, C-terminal domain"/>
    <property type="match status" value="1"/>
</dbReference>
<evidence type="ECO:0000313" key="11">
    <source>
        <dbReference type="EMBL" id="REA84182.1"/>
    </source>
</evidence>
<proteinExistence type="inferred from homology"/>
<dbReference type="Proteomes" id="UP000246800">
    <property type="component" value="Unassembled WGS sequence"/>
</dbReference>
<sequence>MDIVILAGFLGGGKTSTLNFLIQDAIDQELKPAVMMNDFGAKNVDAQLVTEDVKMEVLTNGCICCDLKANVSQQLHELYLTHQPDIVFIECSGAAHPVEVFDACMTPVLAPFIQDLSVLGIVDAAAYESRDTLPETIQTLMDEQIRYCSHLIINKIDLLESDQLLAVVQTIQQRYPDIPYILTRYGEITLQEIQHASKYDMSERSSVHHHGHLSHMLYEFQSPIQQSALIEGLKGLKDVFRVKGFVYFKGCETPYVVQYTPGHLELKPCPIEMSPYLVVVGHDLNDADITETLDIIEFSS</sequence>
<dbReference type="GO" id="GO:0005737">
    <property type="term" value="C:cytoplasm"/>
    <property type="evidence" value="ECO:0007669"/>
    <property type="project" value="TreeGrafter"/>
</dbReference>
<dbReference type="EMBL" id="QEIT01000006">
    <property type="protein sequence ID" value="PWZ77138.1"/>
    <property type="molecule type" value="Genomic_DNA"/>
</dbReference>
<reference evidence="8 15" key="4">
    <citation type="submission" date="2018-11" db="EMBL/GenBank/DDBJ databases">
        <authorList>
            <consortium name="Veterinary Laboratory Investigation and Response Network"/>
        </authorList>
    </citation>
    <scope>NUCLEOTIDE SEQUENCE [LARGE SCALE GENOMIC DNA]</scope>
    <source>
        <strain evidence="8 15">SPSE-18-VL-LA-PA-Ryan-0021</strain>
    </source>
</reference>
<dbReference type="OrthoDB" id="9808822at2"/>
<comment type="caution">
    <text evidence="9">The sequence shown here is derived from an EMBL/GenBank/DDBJ whole genome shotgun (WGS) entry which is preliminary data.</text>
</comment>
<keyword evidence="15" id="KW-1185">Reference proteome</keyword>
<comment type="catalytic activity">
    <reaction evidence="5">
        <text>GTP + H2O = GDP + phosphate + H(+)</text>
        <dbReference type="Rhea" id="RHEA:19669"/>
        <dbReference type="ChEBI" id="CHEBI:15377"/>
        <dbReference type="ChEBI" id="CHEBI:15378"/>
        <dbReference type="ChEBI" id="CHEBI:37565"/>
        <dbReference type="ChEBI" id="CHEBI:43474"/>
        <dbReference type="ChEBI" id="CHEBI:58189"/>
    </reaction>
    <physiologicalReaction direction="left-to-right" evidence="5">
        <dbReference type="Rhea" id="RHEA:19670"/>
    </physiologicalReaction>
</comment>
<keyword evidence="3" id="KW-0143">Chaperone</keyword>
<dbReference type="Proteomes" id="UP000256409">
    <property type="component" value="Unassembled WGS sequence"/>
</dbReference>
<evidence type="ECO:0000313" key="13">
    <source>
        <dbReference type="Proteomes" id="UP000246800"/>
    </source>
</evidence>
<dbReference type="InterPro" id="IPR011629">
    <property type="entry name" value="CobW-like_C"/>
</dbReference>
<feature type="domain" description="CobW C-terminal" evidence="7">
    <location>
        <begin position="215"/>
        <end position="294"/>
    </location>
</feature>
<evidence type="ECO:0000313" key="15">
    <source>
        <dbReference type="Proteomes" id="UP000600220"/>
    </source>
</evidence>
<dbReference type="RefSeq" id="WP_014612956.1">
    <property type="nucleotide sequence ID" value="NZ_AP019372.1"/>
</dbReference>
<protein>
    <submittedName>
        <fullName evidence="9">GTP-binding protein</fullName>
    </submittedName>
</protein>
<dbReference type="EMBL" id="AAXKXX010000013">
    <property type="protein sequence ID" value="EGQ4385170.1"/>
    <property type="molecule type" value="Genomic_DNA"/>
</dbReference>
<evidence type="ECO:0000259" key="6">
    <source>
        <dbReference type="Pfam" id="PF02492"/>
    </source>
</evidence>
<dbReference type="Gene3D" id="3.30.1220.10">
    <property type="entry name" value="CobW-like, C-terminal domain"/>
    <property type="match status" value="1"/>
</dbReference>
<dbReference type="EMBL" id="QEIV01000356">
    <property type="protein sequence ID" value="PWZ99125.1"/>
    <property type="molecule type" value="Genomic_DNA"/>
</dbReference>
<dbReference type="Pfam" id="PF07683">
    <property type="entry name" value="CobW_C"/>
    <property type="match status" value="1"/>
</dbReference>
<keyword evidence="2" id="KW-0378">Hydrolase</keyword>
<dbReference type="Proteomes" id="UP000600220">
    <property type="component" value="Unassembled WGS sequence"/>
</dbReference>
<evidence type="ECO:0000313" key="8">
    <source>
        <dbReference type="EMBL" id="EGQ4385170.1"/>
    </source>
</evidence>
<dbReference type="Proteomes" id="UP000246351">
    <property type="component" value="Unassembled WGS sequence"/>
</dbReference>
<name>A0A2A4EJE2_STAPS</name>
<dbReference type="GO" id="GO:0016787">
    <property type="term" value="F:hydrolase activity"/>
    <property type="evidence" value="ECO:0007669"/>
    <property type="project" value="UniProtKB-KW"/>
</dbReference>
<dbReference type="PANTHER" id="PTHR13748:SF62">
    <property type="entry name" value="COBW DOMAIN-CONTAINING PROTEIN"/>
    <property type="match status" value="1"/>
</dbReference>
<dbReference type="OMA" id="YETKYCN"/>
<dbReference type="AlphaFoldDB" id="A0A2A4EJE2"/>
<reference evidence="11" key="2">
    <citation type="journal article" date="2018" name="Vet. Microbiol.">
        <title>Methicillin-resistant staphylococci amongst veterinary personnel, personnel-owned pets, patients and the hospital environment of two small animal veterinary hospitals.</title>
        <authorList>
            <person name="Worthing K.A."/>
            <person name="Brown J."/>
            <person name="Gerber L."/>
            <person name="Abraham S."/>
            <person name="Trott D."/>
            <person name="Norris J.M."/>
        </authorList>
    </citation>
    <scope>NUCLEOTIDE SEQUENCE</scope>
    <source>
        <strain evidence="11">ST496-2</strain>
    </source>
</reference>
<dbReference type="Pfam" id="PF02492">
    <property type="entry name" value="cobW"/>
    <property type="match status" value="1"/>
</dbReference>
<evidence type="ECO:0000256" key="3">
    <source>
        <dbReference type="ARBA" id="ARBA00023186"/>
    </source>
</evidence>